<dbReference type="RefSeq" id="WP_005884483.1">
    <property type="nucleotide sequence ID" value="NZ_CP028102.1"/>
</dbReference>
<keyword evidence="2" id="KW-1185">Reference proteome</keyword>
<organism evidence="1 2">
    <name type="scientific">Fusobacterium mortiferum ATCC 9817</name>
    <dbReference type="NCBI Taxonomy" id="469616"/>
    <lineage>
        <taxon>Bacteria</taxon>
        <taxon>Fusobacteriati</taxon>
        <taxon>Fusobacteriota</taxon>
        <taxon>Fusobacteriia</taxon>
        <taxon>Fusobacteriales</taxon>
        <taxon>Fusobacteriaceae</taxon>
        <taxon>Fusobacterium</taxon>
    </lineage>
</organism>
<gene>
    <name evidence="1" type="ORF">C4N19_07170</name>
</gene>
<accession>A0ABN5J8N9</accession>
<name>A0ABN5J8N9_FUSMR</name>
<proteinExistence type="predicted"/>
<protein>
    <submittedName>
        <fullName evidence="1">Uncharacterized protein</fullName>
    </submittedName>
</protein>
<dbReference type="Proteomes" id="UP000240258">
    <property type="component" value="Chromosome"/>
</dbReference>
<reference evidence="2" key="1">
    <citation type="journal article" date="2018" name="MSphere">
        <title>Fusobacterium Genomics Using MinION and Illumina Sequencing Enables Genome Completion and Correction.</title>
        <authorList>
            <person name="Todd S.M."/>
            <person name="Settlage R.E."/>
            <person name="Lahmers K.K."/>
            <person name="Slade D.J."/>
        </authorList>
    </citation>
    <scope>NUCLEOTIDE SEQUENCE [LARGE SCALE GENOMIC DNA]</scope>
    <source>
        <strain evidence="2">ATCC 9817</strain>
    </source>
</reference>
<evidence type="ECO:0000313" key="2">
    <source>
        <dbReference type="Proteomes" id="UP000240258"/>
    </source>
</evidence>
<dbReference type="EMBL" id="CP028102">
    <property type="protein sequence ID" value="AVQ18885.1"/>
    <property type="molecule type" value="Genomic_DNA"/>
</dbReference>
<evidence type="ECO:0000313" key="1">
    <source>
        <dbReference type="EMBL" id="AVQ18885.1"/>
    </source>
</evidence>
<dbReference type="GeneID" id="62763301"/>
<sequence length="81" mass="9563">MKKWIRKSLVRKLNNFKGLTPANVHRVETTTITFLNDNRIVKICTIKDDEVILIPKKISNIMVSSRFFAIRDILKNFFNQK</sequence>